<evidence type="ECO:0000313" key="3">
    <source>
        <dbReference type="Proteomes" id="UP001375228"/>
    </source>
</evidence>
<evidence type="ECO:0000256" key="1">
    <source>
        <dbReference type="SAM" id="SignalP"/>
    </source>
</evidence>
<evidence type="ECO:0000313" key="2">
    <source>
        <dbReference type="EMBL" id="WWY23650.1"/>
    </source>
</evidence>
<organism evidence="2 3">
    <name type="scientific">Pseudomonas juntendi</name>
    <dbReference type="NCBI Taxonomy" id="2666183"/>
    <lineage>
        <taxon>Bacteria</taxon>
        <taxon>Pseudomonadati</taxon>
        <taxon>Pseudomonadota</taxon>
        <taxon>Gammaproteobacteria</taxon>
        <taxon>Pseudomonadales</taxon>
        <taxon>Pseudomonadaceae</taxon>
        <taxon>Pseudomonas</taxon>
    </lineage>
</organism>
<protein>
    <submittedName>
        <fullName evidence="2">Uncharacterized protein</fullName>
    </submittedName>
</protein>
<dbReference type="RefSeq" id="WP_134630150.1">
    <property type="nucleotide sequence ID" value="NZ_CP146692.1"/>
</dbReference>
<accession>A0ABZ2JK12</accession>
<geneLocation type="plasmid" evidence="2 3">
    <name>pL4046hy</name>
</geneLocation>
<keyword evidence="2" id="KW-0614">Plasmid</keyword>
<keyword evidence="1" id="KW-0732">Signal</keyword>
<proteinExistence type="predicted"/>
<feature type="signal peptide" evidence="1">
    <location>
        <begin position="1"/>
        <end position="22"/>
    </location>
</feature>
<dbReference type="Proteomes" id="UP001375228">
    <property type="component" value="Plasmid pL4046hy"/>
</dbReference>
<keyword evidence="3" id="KW-1185">Reference proteome</keyword>
<reference evidence="2 3" key="1">
    <citation type="submission" date="2024-03" db="EMBL/GenBank/DDBJ databases">
        <title>Pseudomonas juntendi.</title>
        <authorList>
            <person name="Liu Y."/>
        </authorList>
    </citation>
    <scope>NUCLEOTIDE SEQUENCE [LARGE SCALE GENOMIC DNA]</scope>
    <source>
        <strain evidence="2 3">L4046hy</strain>
        <plasmid evidence="2 3">pL4046hy</plasmid>
    </source>
</reference>
<sequence length="97" mass="9799">MKQAISVGGGLVLLLLATVSAAAEESGPAPIAANLTAQFYDVAEEVVEVDVLQQTALTATVVASAPGGHTCTFQMVPAPAETAVPHGWLIAHTSCKS</sequence>
<feature type="chain" id="PRO_5045938622" evidence="1">
    <location>
        <begin position="23"/>
        <end position="97"/>
    </location>
</feature>
<gene>
    <name evidence="2" type="ORF">V9385_26780</name>
</gene>
<name>A0ABZ2JK12_9PSED</name>
<dbReference type="EMBL" id="CP146692">
    <property type="protein sequence ID" value="WWY23650.1"/>
    <property type="molecule type" value="Genomic_DNA"/>
</dbReference>